<sequence length="103" mass="11710">MEITEIKVYPVKDSGRLKAYATMVFDDCFIIRDLKVIEGDKGLFVSMPSRRRKDGFRDIVHPLNSGTRTEIEDRIIAEYEVTASEAMTAEEALEGADSSYDRE</sequence>
<dbReference type="AlphaFoldDB" id="A0A345ZAG9"/>
<dbReference type="Pfam" id="PF04026">
    <property type="entry name" value="SpoVG"/>
    <property type="match status" value="1"/>
</dbReference>
<dbReference type="GO" id="GO:0030435">
    <property type="term" value="P:sporulation resulting in formation of a cellular spore"/>
    <property type="evidence" value="ECO:0007669"/>
    <property type="project" value="InterPro"/>
</dbReference>
<proteinExistence type="predicted"/>
<dbReference type="InterPro" id="IPR036751">
    <property type="entry name" value="SpoVG_sf"/>
</dbReference>
<keyword evidence="5" id="KW-1185">Reference proteome</keyword>
<evidence type="ECO:0000256" key="1">
    <source>
        <dbReference type="ARBA" id="ARBA00022618"/>
    </source>
</evidence>
<dbReference type="SUPFAM" id="SSF160537">
    <property type="entry name" value="SpoVG-like"/>
    <property type="match status" value="1"/>
</dbReference>
<keyword evidence="3" id="KW-0131">Cell cycle</keyword>
<dbReference type="KEGG" id="cdes:C0J27_00780"/>
<dbReference type="OrthoDB" id="9796286at2"/>
<reference evidence="4 5" key="1">
    <citation type="submission" date="2017-12" db="EMBL/GenBank/DDBJ databases">
        <title>Chromulinavorax destructans is a abundant pathogen of dominant heterotrophic picoflagllates.</title>
        <authorList>
            <person name="Deeg C.M."/>
            <person name="Zimmer M."/>
            <person name="Suttle C.A."/>
        </authorList>
    </citation>
    <scope>NUCLEOTIDE SEQUENCE [LARGE SCALE GENOMIC DNA]</scope>
    <source>
        <strain evidence="4 5">SeV1</strain>
    </source>
</reference>
<dbReference type="PANTHER" id="PTHR38429">
    <property type="entry name" value="SEPTATION PROTEIN SPOVG-RELATED"/>
    <property type="match status" value="1"/>
</dbReference>
<dbReference type="InterPro" id="IPR007170">
    <property type="entry name" value="SpoVG"/>
</dbReference>
<protein>
    <submittedName>
        <fullName evidence="4">Septation protein SpoVG</fullName>
    </submittedName>
</protein>
<dbReference type="EMBL" id="CP025544">
    <property type="protein sequence ID" value="AXK60286.1"/>
    <property type="molecule type" value="Genomic_DNA"/>
</dbReference>
<keyword evidence="2" id="KW-0717">Septation</keyword>
<dbReference type="Gene3D" id="3.30.1120.40">
    <property type="entry name" value="Stage V sporulation protein G"/>
    <property type="match status" value="1"/>
</dbReference>
<dbReference type="GO" id="GO:0000917">
    <property type="term" value="P:division septum assembly"/>
    <property type="evidence" value="ECO:0007669"/>
    <property type="project" value="UniProtKB-KW"/>
</dbReference>
<accession>A0A345ZAG9</accession>
<keyword evidence="1" id="KW-0132">Cell division</keyword>
<organism evidence="4 5">
    <name type="scientific">Candidatus Chromulinivorax destructor</name>
    <dbReference type="NCBI Taxonomy" id="2066483"/>
    <lineage>
        <taxon>Bacteria</taxon>
        <taxon>Candidatus Babelota</taxon>
        <taxon>Candidatus Babeliae</taxon>
        <taxon>Candidatus Babeliales</taxon>
        <taxon>Candidatus Chromulinivoraceae</taxon>
        <taxon>Candidatus Chromulinivorax</taxon>
    </lineage>
</organism>
<dbReference type="NCBIfam" id="NF009749">
    <property type="entry name" value="PRK13259.1"/>
    <property type="match status" value="1"/>
</dbReference>
<dbReference type="RefSeq" id="WP_115585301.1">
    <property type="nucleotide sequence ID" value="NZ_CP025544.1"/>
</dbReference>
<gene>
    <name evidence="4" type="ORF">C0J27_00780</name>
</gene>
<name>A0A345ZAG9_9BACT</name>
<dbReference type="PANTHER" id="PTHR38429:SF1">
    <property type="entry name" value="SEPTATION PROTEIN SPOVG-RELATED"/>
    <property type="match status" value="1"/>
</dbReference>
<evidence type="ECO:0000313" key="5">
    <source>
        <dbReference type="Proteomes" id="UP000254834"/>
    </source>
</evidence>
<evidence type="ECO:0000313" key="4">
    <source>
        <dbReference type="EMBL" id="AXK60286.1"/>
    </source>
</evidence>
<evidence type="ECO:0000256" key="2">
    <source>
        <dbReference type="ARBA" id="ARBA00023210"/>
    </source>
</evidence>
<dbReference type="Proteomes" id="UP000254834">
    <property type="component" value="Chromosome"/>
</dbReference>
<evidence type="ECO:0000256" key="3">
    <source>
        <dbReference type="ARBA" id="ARBA00023306"/>
    </source>
</evidence>